<dbReference type="RefSeq" id="XP_066918007.1">
    <property type="nucleotide sequence ID" value="XM_067061906.1"/>
</dbReference>
<dbReference type="GeneID" id="136805319"/>
<evidence type="ECO:0000256" key="8">
    <source>
        <dbReference type="ARBA" id="ARBA00030827"/>
    </source>
</evidence>
<evidence type="ECO:0000256" key="3">
    <source>
        <dbReference type="ARBA" id="ARBA00021851"/>
    </source>
</evidence>
<evidence type="ECO:0000256" key="2">
    <source>
        <dbReference type="ARBA" id="ARBA00011174"/>
    </source>
</evidence>
<evidence type="ECO:0000313" key="10">
    <source>
        <dbReference type="EnsemblMetazoa" id="CLYHEMP011498.1"/>
    </source>
</evidence>
<dbReference type="Gene3D" id="2.60.40.1170">
    <property type="entry name" value="Mu homology domain, subdomain B"/>
    <property type="match status" value="2"/>
</dbReference>
<organism evidence="10 11">
    <name type="scientific">Clytia hemisphaerica</name>
    <dbReference type="NCBI Taxonomy" id="252671"/>
    <lineage>
        <taxon>Eukaryota</taxon>
        <taxon>Metazoa</taxon>
        <taxon>Cnidaria</taxon>
        <taxon>Hydrozoa</taxon>
        <taxon>Hydroidolina</taxon>
        <taxon>Leptothecata</taxon>
        <taxon>Obeliida</taxon>
        <taxon>Clytiidae</taxon>
        <taxon>Clytia</taxon>
    </lineage>
</organism>
<dbReference type="Pfam" id="PF00928">
    <property type="entry name" value="Adap_comp_sub"/>
    <property type="match status" value="1"/>
</dbReference>
<reference evidence="10" key="1">
    <citation type="submission" date="2021-01" db="UniProtKB">
        <authorList>
            <consortium name="EnsemblMetazoa"/>
        </authorList>
    </citation>
    <scope>IDENTIFICATION</scope>
</reference>
<dbReference type="AlphaFoldDB" id="A0A7M5VE70"/>
<dbReference type="PANTHER" id="PTHR16082">
    <property type="entry name" value="AP-5 COMPLEX SUBUNIT MU-1"/>
    <property type="match status" value="1"/>
</dbReference>
<accession>A0A7M5VE70</accession>
<sequence>MSFRAIYIIKPTTRFPENILFHRSFPVIERKCKKSLGDDYVPIPPNCPLLIIEALQLNRTDKFVADLDSCSRKQITPVYKLLDGKLFPVVAFLKNGLIFCCIPHTEEKVNKTLLEGEKNEDRCDFLYSPGVALAFALIQNMSKFIGFGNNYETLQNKLQTLHKYASIGFPLGIPTELDIHTALGIASYSENIPLPKIKGPSWRATTYKGKQSLNIEINEFIKAIQFDSKEYPDVCEIYGTVRCKADVEESPEISLDIIAPLESTIHNQMLFHPSVQLADDVTPLINKGANTGRQYGSRKLRFCPPNNEIDLCQYKVKLHEDDIPVKAFYQMKGDQNRLTIMIQIQIAEQMKSSFEAFEVQIPFFNRGPIVEFKSLTSSNLVLLPDKCTLLWNVGHKFSSKGGDKIWKRT</sequence>
<proteinExistence type="inferred from homology"/>
<evidence type="ECO:0000256" key="4">
    <source>
        <dbReference type="ARBA" id="ARBA00022448"/>
    </source>
</evidence>
<keyword evidence="6" id="KW-0472">Membrane</keyword>
<dbReference type="GO" id="GO:0016197">
    <property type="term" value="P:endosomal transport"/>
    <property type="evidence" value="ECO:0007669"/>
    <property type="project" value="TreeGrafter"/>
</dbReference>
<dbReference type="GO" id="GO:0005770">
    <property type="term" value="C:late endosome"/>
    <property type="evidence" value="ECO:0007669"/>
    <property type="project" value="TreeGrafter"/>
</dbReference>
<dbReference type="GO" id="GO:0030119">
    <property type="term" value="C:AP-type membrane coat adaptor complex"/>
    <property type="evidence" value="ECO:0007669"/>
    <property type="project" value="TreeGrafter"/>
</dbReference>
<dbReference type="SUPFAM" id="SSF49447">
    <property type="entry name" value="Second domain of Mu2 adaptin subunit (ap50) of ap2 adaptor"/>
    <property type="match status" value="1"/>
</dbReference>
<dbReference type="OrthoDB" id="1877176at2759"/>
<evidence type="ECO:0000256" key="1">
    <source>
        <dbReference type="ARBA" id="ARBA00005324"/>
    </source>
</evidence>
<evidence type="ECO:0000256" key="6">
    <source>
        <dbReference type="ARBA" id="ARBA00023136"/>
    </source>
</evidence>
<dbReference type="Proteomes" id="UP000594262">
    <property type="component" value="Unplaced"/>
</dbReference>
<comment type="subunit">
    <text evidence="2">Probably part of the adaptor protein complex 5 (AP-5) a tetramer composed of AP5B1, AP5M1, AP5S1 and AP5Z1.</text>
</comment>
<dbReference type="GO" id="GO:0005829">
    <property type="term" value="C:cytosol"/>
    <property type="evidence" value="ECO:0007669"/>
    <property type="project" value="TreeGrafter"/>
</dbReference>
<dbReference type="PROSITE" id="PS51072">
    <property type="entry name" value="MHD"/>
    <property type="match status" value="1"/>
</dbReference>
<name>A0A7M5VE70_9CNID</name>
<dbReference type="InterPro" id="IPR028565">
    <property type="entry name" value="MHD"/>
</dbReference>
<dbReference type="GO" id="GO:0005764">
    <property type="term" value="C:lysosome"/>
    <property type="evidence" value="ECO:0007669"/>
    <property type="project" value="TreeGrafter"/>
</dbReference>
<dbReference type="InterPro" id="IPR039591">
    <property type="entry name" value="AP5M1"/>
</dbReference>
<feature type="domain" description="MHD" evidence="9">
    <location>
        <begin position="210"/>
        <end position="409"/>
    </location>
</feature>
<keyword evidence="11" id="KW-1185">Reference proteome</keyword>
<dbReference type="EnsemblMetazoa" id="CLYHEMT011498.1">
    <property type="protein sequence ID" value="CLYHEMP011498.1"/>
    <property type="gene ID" value="CLYHEMG011498"/>
</dbReference>
<dbReference type="GO" id="GO:0015031">
    <property type="term" value="P:protein transport"/>
    <property type="evidence" value="ECO:0007669"/>
    <property type="project" value="UniProtKB-KW"/>
</dbReference>
<evidence type="ECO:0000256" key="7">
    <source>
        <dbReference type="ARBA" id="ARBA00029433"/>
    </source>
</evidence>
<evidence type="ECO:0000259" key="9">
    <source>
        <dbReference type="PROSITE" id="PS51072"/>
    </source>
</evidence>
<comment type="similarity">
    <text evidence="1">Belongs to the adaptor complexes medium subunit family.</text>
</comment>
<evidence type="ECO:0000313" key="11">
    <source>
        <dbReference type="Proteomes" id="UP000594262"/>
    </source>
</evidence>
<evidence type="ECO:0000256" key="5">
    <source>
        <dbReference type="ARBA" id="ARBA00022927"/>
    </source>
</evidence>
<comment type="subcellular location">
    <subcellularLocation>
        <location evidence="7">Endomembrane system</location>
        <topology evidence="7">Peripheral membrane protein</topology>
        <orientation evidence="7">Cytoplasmic side</orientation>
    </subcellularLocation>
</comment>
<keyword evidence="4" id="KW-0813">Transport</keyword>
<dbReference type="PANTHER" id="PTHR16082:SF2">
    <property type="entry name" value="AP-5 COMPLEX SUBUNIT MU-1"/>
    <property type="match status" value="1"/>
</dbReference>
<protein>
    <recommendedName>
        <fullName evidence="3">AP-5 complex subunit mu-1</fullName>
    </recommendedName>
    <alternativeName>
        <fullName evidence="8">Adaptor-related protein complex 5 subunit mu-1</fullName>
    </alternativeName>
</protein>
<keyword evidence="5" id="KW-0653">Protein transport</keyword>
<dbReference type="InterPro" id="IPR036168">
    <property type="entry name" value="AP2_Mu_C_sf"/>
</dbReference>